<keyword evidence="5" id="KW-1185">Reference proteome</keyword>
<keyword evidence="2" id="KW-0812">Transmembrane</keyword>
<gene>
    <name evidence="4" type="ORF">CSX02_06915</name>
</gene>
<name>A0A2G3E3A5_9FIRM</name>
<dbReference type="RefSeq" id="WP_099386132.1">
    <property type="nucleotide sequence ID" value="NZ_JANSWH010000014.1"/>
</dbReference>
<evidence type="ECO:0000259" key="3">
    <source>
        <dbReference type="Pfam" id="PF12733"/>
    </source>
</evidence>
<dbReference type="InterPro" id="IPR025883">
    <property type="entry name" value="Cadherin-like_domain"/>
</dbReference>
<proteinExistence type="predicted"/>
<keyword evidence="2" id="KW-0472">Membrane</keyword>
<reference evidence="4 5" key="2">
    <citation type="submission" date="2017-10" db="EMBL/GenBank/DDBJ databases">
        <authorList>
            <person name="Banno H."/>
            <person name="Chua N.-H."/>
        </authorList>
    </citation>
    <scope>NUCLEOTIDE SEQUENCE [LARGE SCALE GENOMIC DNA]</scope>
    <source>
        <strain evidence="4 5">JK623</strain>
    </source>
</reference>
<feature type="domain" description="Cadherin-like beta-sandwich-like" evidence="3">
    <location>
        <begin position="150"/>
        <end position="231"/>
    </location>
</feature>
<dbReference type="Pfam" id="PF12733">
    <property type="entry name" value="Cadherin-like"/>
    <property type="match status" value="1"/>
</dbReference>
<accession>A0A2G3E3A5</accession>
<dbReference type="EMBL" id="PDYG01000037">
    <property type="protein sequence ID" value="PHU37640.1"/>
    <property type="molecule type" value="Genomic_DNA"/>
</dbReference>
<feature type="compositionally biased region" description="Acidic residues" evidence="1">
    <location>
        <begin position="234"/>
        <end position="253"/>
    </location>
</feature>
<protein>
    <recommendedName>
        <fullName evidence="3">Cadherin-like beta-sandwich-like domain-containing protein</fullName>
    </recommendedName>
</protein>
<evidence type="ECO:0000313" key="4">
    <source>
        <dbReference type="EMBL" id="PHU37640.1"/>
    </source>
</evidence>
<reference evidence="4 5" key="1">
    <citation type="submission" date="2017-10" db="EMBL/GenBank/DDBJ databases">
        <title>Resolving the taxonomy of Roseburia spp., Eubacterium rectale and Agathobacter spp. through phylogenomic analysis.</title>
        <authorList>
            <person name="Sheridan P.O."/>
            <person name="Walker A.W."/>
            <person name="Duncan S.H."/>
            <person name="Scott K.P."/>
            <person name="Toole P.W.O."/>
            <person name="Luis P."/>
            <person name="Flint H.J."/>
        </authorList>
    </citation>
    <scope>NUCLEOTIDE SEQUENCE [LARGE SCALE GENOMIC DNA]</scope>
    <source>
        <strain evidence="4 5">JK623</strain>
    </source>
</reference>
<feature type="region of interest" description="Disordered" evidence="1">
    <location>
        <begin position="229"/>
        <end position="253"/>
    </location>
</feature>
<evidence type="ECO:0000256" key="1">
    <source>
        <dbReference type="SAM" id="MobiDB-lite"/>
    </source>
</evidence>
<feature type="transmembrane region" description="Helical" evidence="2">
    <location>
        <begin position="469"/>
        <end position="492"/>
    </location>
</feature>
<dbReference type="Proteomes" id="UP000224563">
    <property type="component" value="Unassembled WGS sequence"/>
</dbReference>
<keyword evidence="2" id="KW-1133">Transmembrane helix</keyword>
<dbReference type="AlphaFoldDB" id="A0A2G3E3A5"/>
<sequence>MKKLTSILMAIALVAITIFLPLGTVVHAAPKVSISVSKSTVQIGDKVTVTVSVPSGYAASGYVSVENSSAEWDSTRDQKFSIGDAAGQPASASFSYRAKGEGSATFVAHVSAMGDANGDSINVADASASVKVENQAGSDEEEKSDNNYLKSLVISHGTLSPSFSKRTTEYTATVPNAVTSVSVSATPDDSTADVISVDGNSGLSIGRNTVKIVVKAENGERRTYTIVITRKEDGDEPEPESETESETESTQEEEKEFTFSGQKLFSAEEIPQEECPEDFDLSTIDIGTQTYPCAEFKNGELYLLYLKSEGQEQGTFYIYDHEQDVVYSFVKITSERGYIIALLPQVDQIPKGYGETTLSIEGKGVVTAYQTEDLLEQNPQSQNNFGLLDWLKPETIYAAEPKAADFYLLYGISNQGEIGWYNYDQVEGTYQRMSFSEAESQTEHDISYEELSNDYYNVKRKFEDYKMKAMFVAAIGIVILLVLVISLIAVVASNRKNHLDDLELDVDELEESEILDEPIRVADAVPEEKPVSAEKQVSVENQVSDSTTKEKFDTVDLSALSNQIEEQIANHLSDGEVVGDDDDDFTIIDL</sequence>
<comment type="caution">
    <text evidence="4">The sequence shown here is derived from an EMBL/GenBank/DDBJ whole genome shotgun (WGS) entry which is preliminary data.</text>
</comment>
<organism evidence="4 5">
    <name type="scientific">Agathobacter ruminis</name>
    <dbReference type="NCBI Taxonomy" id="1712665"/>
    <lineage>
        <taxon>Bacteria</taxon>
        <taxon>Bacillati</taxon>
        <taxon>Bacillota</taxon>
        <taxon>Clostridia</taxon>
        <taxon>Lachnospirales</taxon>
        <taxon>Lachnospiraceae</taxon>
        <taxon>Agathobacter</taxon>
    </lineage>
</organism>
<evidence type="ECO:0000313" key="5">
    <source>
        <dbReference type="Proteomes" id="UP000224563"/>
    </source>
</evidence>
<evidence type="ECO:0000256" key="2">
    <source>
        <dbReference type="SAM" id="Phobius"/>
    </source>
</evidence>